<protein>
    <submittedName>
        <fullName evidence="2">Alpha/beta fold hydrolase</fullName>
    </submittedName>
</protein>
<evidence type="ECO:0000259" key="1">
    <source>
        <dbReference type="Pfam" id="PF12697"/>
    </source>
</evidence>
<dbReference type="InterPro" id="IPR000073">
    <property type="entry name" value="AB_hydrolase_1"/>
</dbReference>
<evidence type="ECO:0000313" key="2">
    <source>
        <dbReference type="EMBL" id="RDV05582.1"/>
    </source>
</evidence>
<dbReference type="EMBL" id="QRGO01000001">
    <property type="protein sequence ID" value="RDV05582.1"/>
    <property type="molecule type" value="Genomic_DNA"/>
</dbReference>
<reference evidence="3" key="1">
    <citation type="submission" date="2018-08" db="EMBL/GenBank/DDBJ databases">
        <authorList>
            <person name="Kim S.-J."/>
            <person name="Jung G.-Y."/>
        </authorList>
    </citation>
    <scope>NUCLEOTIDE SEQUENCE [LARGE SCALE GENOMIC DNA]</scope>
    <source>
        <strain evidence="3">GY_H</strain>
    </source>
</reference>
<dbReference type="RefSeq" id="WP_115517606.1">
    <property type="nucleotide sequence ID" value="NZ_QRGO01000001.1"/>
</dbReference>
<organism evidence="2 3">
    <name type="scientific">Undibacter mobilis</name>
    <dbReference type="NCBI Taxonomy" id="2292256"/>
    <lineage>
        <taxon>Bacteria</taxon>
        <taxon>Pseudomonadati</taxon>
        <taxon>Pseudomonadota</taxon>
        <taxon>Alphaproteobacteria</taxon>
        <taxon>Hyphomicrobiales</taxon>
        <taxon>Nitrobacteraceae</taxon>
        <taxon>Undibacter</taxon>
    </lineage>
</organism>
<dbReference type="OrthoDB" id="5491135at2"/>
<keyword evidence="2" id="KW-0378">Hydrolase</keyword>
<dbReference type="SUPFAM" id="SSF53474">
    <property type="entry name" value="alpha/beta-Hydrolases"/>
    <property type="match status" value="1"/>
</dbReference>
<sequence length="233" mass="25119">MATSLPLVLVPGLLCSARLYAPQVEALWPNGPVTVADHRRDDDVAAIAKRILDNAPPRFALAGLSMGGYIAFAMMRLAPERIDRLALLDTSARPDTEEGKAGREKFIRMAQDGKLMEIVDTLTPKFLHRNHGGDERLKGIVRAMARETGVEAFVSQERAIMGRPDSRPLLSSIKCPTLVLVGDGDELTPPELAREIAGGIAGSKLVIVPDCGHLSTLEQPDAVNQALAAWLQS</sequence>
<name>A0A371BDB6_9BRAD</name>
<dbReference type="AlphaFoldDB" id="A0A371BDB6"/>
<accession>A0A371BDB6</accession>
<keyword evidence="3" id="KW-1185">Reference proteome</keyword>
<proteinExistence type="predicted"/>
<dbReference type="Gene3D" id="3.40.50.1820">
    <property type="entry name" value="alpha/beta hydrolase"/>
    <property type="match status" value="1"/>
</dbReference>
<dbReference type="Pfam" id="PF12697">
    <property type="entry name" value="Abhydrolase_6"/>
    <property type="match status" value="1"/>
</dbReference>
<dbReference type="InterPro" id="IPR050471">
    <property type="entry name" value="AB_hydrolase"/>
</dbReference>
<dbReference type="GO" id="GO:0016787">
    <property type="term" value="F:hydrolase activity"/>
    <property type="evidence" value="ECO:0007669"/>
    <property type="project" value="UniProtKB-KW"/>
</dbReference>
<dbReference type="PANTHER" id="PTHR43433:SF4">
    <property type="entry name" value="NON-HEME CHLOROPEROXIDASE-RELATED"/>
    <property type="match status" value="1"/>
</dbReference>
<dbReference type="PRINTS" id="PR00111">
    <property type="entry name" value="ABHYDROLASE"/>
</dbReference>
<dbReference type="InterPro" id="IPR029058">
    <property type="entry name" value="AB_hydrolase_fold"/>
</dbReference>
<gene>
    <name evidence="2" type="ORF">DXH78_13970</name>
</gene>
<evidence type="ECO:0000313" key="3">
    <source>
        <dbReference type="Proteomes" id="UP000263993"/>
    </source>
</evidence>
<feature type="domain" description="AB hydrolase-1" evidence="1">
    <location>
        <begin position="20"/>
        <end position="226"/>
    </location>
</feature>
<comment type="caution">
    <text evidence="2">The sequence shown here is derived from an EMBL/GenBank/DDBJ whole genome shotgun (WGS) entry which is preliminary data.</text>
</comment>
<dbReference type="Proteomes" id="UP000263993">
    <property type="component" value="Unassembled WGS sequence"/>
</dbReference>
<dbReference type="PANTHER" id="PTHR43433">
    <property type="entry name" value="HYDROLASE, ALPHA/BETA FOLD FAMILY PROTEIN"/>
    <property type="match status" value="1"/>
</dbReference>